<reference evidence="1 2" key="1">
    <citation type="submission" date="2021-01" db="EMBL/GenBank/DDBJ databases">
        <title>Whole genome shotgun sequence of Actinoplanes palleronii NBRC 14916.</title>
        <authorList>
            <person name="Komaki H."/>
            <person name="Tamura T."/>
        </authorList>
    </citation>
    <scope>NUCLEOTIDE SEQUENCE [LARGE SCALE GENOMIC DNA]</scope>
    <source>
        <strain evidence="1 2">NBRC 14916</strain>
    </source>
</reference>
<comment type="caution">
    <text evidence="1">The sequence shown here is derived from an EMBL/GenBank/DDBJ whole genome shotgun (WGS) entry which is preliminary data.</text>
</comment>
<evidence type="ECO:0000313" key="1">
    <source>
        <dbReference type="EMBL" id="GIE72039.1"/>
    </source>
</evidence>
<organism evidence="1 2">
    <name type="scientific">Actinoplanes palleronii</name>
    <dbReference type="NCBI Taxonomy" id="113570"/>
    <lineage>
        <taxon>Bacteria</taxon>
        <taxon>Bacillati</taxon>
        <taxon>Actinomycetota</taxon>
        <taxon>Actinomycetes</taxon>
        <taxon>Micromonosporales</taxon>
        <taxon>Micromonosporaceae</taxon>
        <taxon>Actinoplanes</taxon>
    </lineage>
</organism>
<name>A0ABQ4BMY5_9ACTN</name>
<evidence type="ECO:0000313" key="2">
    <source>
        <dbReference type="Proteomes" id="UP000624709"/>
    </source>
</evidence>
<protein>
    <submittedName>
        <fullName evidence="1">Uncharacterized protein</fullName>
    </submittedName>
</protein>
<gene>
    <name evidence="1" type="ORF">Apa02nite_081470</name>
</gene>
<keyword evidence="2" id="KW-1185">Reference proteome</keyword>
<dbReference type="Proteomes" id="UP000624709">
    <property type="component" value="Unassembled WGS sequence"/>
</dbReference>
<accession>A0ABQ4BMY5</accession>
<proteinExistence type="predicted"/>
<dbReference type="EMBL" id="BOMS01000136">
    <property type="protein sequence ID" value="GIE72039.1"/>
    <property type="molecule type" value="Genomic_DNA"/>
</dbReference>
<sequence length="79" mass="8426">MVQGGLQTGGAIGRLDHGETVGLEVATHGHPDLGLVINDQDTLHTHTLPDITSYSVNIATRLAVGPEHSKDIKLLPRRI</sequence>